<dbReference type="Proteomes" id="UP000053424">
    <property type="component" value="Unassembled WGS sequence"/>
</dbReference>
<organism evidence="3 4">
    <name type="scientific">Hebeloma cylindrosporum</name>
    <dbReference type="NCBI Taxonomy" id="76867"/>
    <lineage>
        <taxon>Eukaryota</taxon>
        <taxon>Fungi</taxon>
        <taxon>Dikarya</taxon>
        <taxon>Basidiomycota</taxon>
        <taxon>Agaricomycotina</taxon>
        <taxon>Agaricomycetes</taxon>
        <taxon>Agaricomycetidae</taxon>
        <taxon>Agaricales</taxon>
        <taxon>Agaricineae</taxon>
        <taxon>Hymenogastraceae</taxon>
        <taxon>Hebeloma</taxon>
    </lineage>
</organism>
<feature type="domain" description="Helitron helicase-like" evidence="2">
    <location>
        <begin position="682"/>
        <end position="865"/>
    </location>
</feature>
<dbReference type="STRING" id="686832.A0A0C3C8V9"/>
<feature type="region of interest" description="Disordered" evidence="1">
    <location>
        <begin position="26"/>
        <end position="179"/>
    </location>
</feature>
<dbReference type="OrthoDB" id="2272314at2759"/>
<evidence type="ECO:0000313" key="3">
    <source>
        <dbReference type="EMBL" id="KIM40031.1"/>
    </source>
</evidence>
<feature type="region of interest" description="Disordered" evidence="1">
    <location>
        <begin position="301"/>
        <end position="373"/>
    </location>
</feature>
<dbReference type="AlphaFoldDB" id="A0A0C3C8V9"/>
<protein>
    <recommendedName>
        <fullName evidence="2">Helitron helicase-like domain-containing protein</fullName>
    </recommendedName>
</protein>
<dbReference type="Pfam" id="PF14214">
    <property type="entry name" value="Helitron_like_N"/>
    <property type="match status" value="1"/>
</dbReference>
<evidence type="ECO:0000259" key="2">
    <source>
        <dbReference type="Pfam" id="PF14214"/>
    </source>
</evidence>
<dbReference type="EMBL" id="KN831784">
    <property type="protein sequence ID" value="KIM40031.1"/>
    <property type="molecule type" value="Genomic_DNA"/>
</dbReference>
<name>A0A0C3C8V9_HEBCY</name>
<dbReference type="PANTHER" id="PTHR45786:SF74">
    <property type="entry name" value="ATP-DEPENDENT DNA HELICASE"/>
    <property type="match status" value="1"/>
</dbReference>
<feature type="compositionally biased region" description="Low complexity" evidence="1">
    <location>
        <begin position="107"/>
        <end position="116"/>
    </location>
</feature>
<evidence type="ECO:0000256" key="1">
    <source>
        <dbReference type="SAM" id="MobiDB-lite"/>
    </source>
</evidence>
<proteinExistence type="predicted"/>
<feature type="compositionally biased region" description="Basic and acidic residues" evidence="1">
    <location>
        <begin position="130"/>
        <end position="142"/>
    </location>
</feature>
<keyword evidence="4" id="KW-1185">Reference proteome</keyword>
<feature type="compositionally biased region" description="Polar residues" evidence="1">
    <location>
        <begin position="90"/>
        <end position="106"/>
    </location>
</feature>
<feature type="compositionally biased region" description="Polar residues" evidence="1">
    <location>
        <begin position="1"/>
        <end position="11"/>
    </location>
</feature>
<feature type="non-terminal residue" evidence="3">
    <location>
        <position position="881"/>
    </location>
</feature>
<feature type="compositionally biased region" description="Basic and acidic residues" evidence="1">
    <location>
        <begin position="235"/>
        <end position="251"/>
    </location>
</feature>
<feature type="compositionally biased region" description="Low complexity" evidence="1">
    <location>
        <begin position="336"/>
        <end position="348"/>
    </location>
</feature>
<dbReference type="HOGENOM" id="CLU_327239_0_0_1"/>
<sequence>MDRCQNFLTSPQRQQQRERQALRELQIVQNVEESPRRRSASAAQRPETPTPQPGYAERARASSRALNRVARDMDLLRSPRRRRVGRSQDENALQSVSASNNLRARQTPSLPTPSSSQHHERPSIAQQERQNCERQEERERETSPAATIAPQPRQQRSSTPELRPSLPAPNRRSLAQQCRRAREREERLCFEQGQEDGLHTAPLQNRIPHPTTPPTRAAIASMSNRSLAQQRRRAREREGRRFEQDREDRVHTGPLQNRIPLPTPPPTQAAVANAQNAQDGLLPDHNEGLGGILHAVQGEDQVGHGEGVGRGAEPRRGGNGLGRRAPHVQNDQQQDRQAAPATAVQRAALRLPAQQGRSRNLFLAGRRPYQDPPQRHDLGPMDIPCPHCGALHWLAEKLSNSSKHSPKFGMCCMEGKVQLPALEAPPEPLRQLLTSEDRSAKTFRDEIWKYNRAFAFTSLGVDEDHSVNHGRGPPVFRIFGELHHRSGALAPIGSRPASYAQLYIYEPRAALDVRMAQNAGLDRAVMDGLQTMLSQHHQYVPVYRHAFEILRTYDPRNDAEVRLRLMPGLDRRRYNLPTADEVAVILPGNHGAEPRDIVLRLRSGPLHRISDLHPAYAPLQYPLLFPRGENGWYPEMRLHETGEQRDGRIQRIEGRQQRRRNHGLEVQPGNIPESRRLTLTRYVAHRIHYRPEEFNPLLRGGRLFTRYVVDMFASADQQRLSWIERNQQTFRAARFNNLEDAAANDDDNLDLNDLGQRVILPSSYTGGPRNLGQGFQDSMAIARYFRKVDIFLTMTTNPRWAEIERELLPGQTAYDRPDLVTRVFQLKKKAVVDYIYKFGVFGSVAAYVYTIEFQKRGLPHMHILIFLKEPYKLLTPEAIDS</sequence>
<reference evidence="3 4" key="1">
    <citation type="submission" date="2014-04" db="EMBL/GenBank/DDBJ databases">
        <authorList>
            <consortium name="DOE Joint Genome Institute"/>
            <person name="Kuo A."/>
            <person name="Gay G."/>
            <person name="Dore J."/>
            <person name="Kohler A."/>
            <person name="Nagy L.G."/>
            <person name="Floudas D."/>
            <person name="Copeland A."/>
            <person name="Barry K.W."/>
            <person name="Cichocki N."/>
            <person name="Veneault-Fourrey C."/>
            <person name="LaButti K."/>
            <person name="Lindquist E.A."/>
            <person name="Lipzen A."/>
            <person name="Lundell T."/>
            <person name="Morin E."/>
            <person name="Murat C."/>
            <person name="Sun H."/>
            <person name="Tunlid A."/>
            <person name="Henrissat B."/>
            <person name="Grigoriev I.V."/>
            <person name="Hibbett D.S."/>
            <person name="Martin F."/>
            <person name="Nordberg H.P."/>
            <person name="Cantor M.N."/>
            <person name="Hua S.X."/>
        </authorList>
    </citation>
    <scope>NUCLEOTIDE SEQUENCE [LARGE SCALE GENOMIC DNA]</scope>
    <source>
        <strain evidence="4">h7</strain>
    </source>
</reference>
<dbReference type="InterPro" id="IPR025476">
    <property type="entry name" value="Helitron_helicase-like"/>
</dbReference>
<reference evidence="4" key="2">
    <citation type="submission" date="2015-01" db="EMBL/GenBank/DDBJ databases">
        <title>Evolutionary Origins and Diversification of the Mycorrhizal Mutualists.</title>
        <authorList>
            <consortium name="DOE Joint Genome Institute"/>
            <consortium name="Mycorrhizal Genomics Consortium"/>
            <person name="Kohler A."/>
            <person name="Kuo A."/>
            <person name="Nagy L.G."/>
            <person name="Floudas D."/>
            <person name="Copeland A."/>
            <person name="Barry K.W."/>
            <person name="Cichocki N."/>
            <person name="Veneault-Fourrey C."/>
            <person name="LaButti K."/>
            <person name="Lindquist E.A."/>
            <person name="Lipzen A."/>
            <person name="Lundell T."/>
            <person name="Morin E."/>
            <person name="Murat C."/>
            <person name="Riley R."/>
            <person name="Ohm R."/>
            <person name="Sun H."/>
            <person name="Tunlid A."/>
            <person name="Henrissat B."/>
            <person name="Grigoriev I.V."/>
            <person name="Hibbett D.S."/>
            <person name="Martin F."/>
        </authorList>
    </citation>
    <scope>NUCLEOTIDE SEQUENCE [LARGE SCALE GENOMIC DNA]</scope>
    <source>
        <strain evidence="4">h7</strain>
    </source>
</reference>
<evidence type="ECO:0000313" key="4">
    <source>
        <dbReference type="Proteomes" id="UP000053424"/>
    </source>
</evidence>
<accession>A0A0C3C8V9</accession>
<feature type="region of interest" description="Disordered" evidence="1">
    <location>
        <begin position="192"/>
        <end position="272"/>
    </location>
</feature>
<feature type="region of interest" description="Disordered" evidence="1">
    <location>
        <begin position="1"/>
        <end position="20"/>
    </location>
</feature>
<dbReference type="PANTHER" id="PTHR45786">
    <property type="entry name" value="DNA BINDING PROTEIN-LIKE"/>
    <property type="match status" value="1"/>
</dbReference>
<gene>
    <name evidence="3" type="ORF">M413DRAFT_29163</name>
</gene>